<dbReference type="SUPFAM" id="SSF55186">
    <property type="entry name" value="ThrRS/AlaRS common domain"/>
    <property type="match status" value="1"/>
</dbReference>
<dbReference type="InterPro" id="IPR018165">
    <property type="entry name" value="Ala-tRNA-synth_IIc_core"/>
</dbReference>
<dbReference type="InterPro" id="IPR002318">
    <property type="entry name" value="Ala-tRNA-lgiase_IIc"/>
</dbReference>
<dbReference type="PANTHER" id="PTHR11777">
    <property type="entry name" value="ALANYL-TRNA SYNTHETASE"/>
    <property type="match status" value="1"/>
</dbReference>
<evidence type="ECO:0000256" key="9">
    <source>
        <dbReference type="ARBA" id="ARBA00023146"/>
    </source>
</evidence>
<evidence type="ECO:0000256" key="6">
    <source>
        <dbReference type="ARBA" id="ARBA00022840"/>
    </source>
</evidence>
<dbReference type="GO" id="GO:0002161">
    <property type="term" value="F:aminoacyl-tRNA deacylase activity"/>
    <property type="evidence" value="ECO:0007669"/>
    <property type="project" value="TreeGrafter"/>
</dbReference>
<evidence type="ECO:0000256" key="2">
    <source>
        <dbReference type="ARBA" id="ARBA00013168"/>
    </source>
</evidence>
<keyword evidence="3" id="KW-0820">tRNA-binding</keyword>
<keyword evidence="5" id="KW-0547">Nucleotide-binding</keyword>
<dbReference type="GO" id="GO:0005524">
    <property type="term" value="F:ATP binding"/>
    <property type="evidence" value="ECO:0007669"/>
    <property type="project" value="UniProtKB-KW"/>
</dbReference>
<dbReference type="SUPFAM" id="SSF55681">
    <property type="entry name" value="Class II aaRS and biotin synthetases"/>
    <property type="match status" value="1"/>
</dbReference>
<dbReference type="InterPro" id="IPR050058">
    <property type="entry name" value="Ala-tRNA_ligase"/>
</dbReference>
<evidence type="ECO:0000313" key="12">
    <source>
        <dbReference type="Proteomes" id="UP000229966"/>
    </source>
</evidence>
<dbReference type="InterPro" id="IPR018162">
    <property type="entry name" value="Ala-tRNA-ligase_IIc_anticod-bd"/>
</dbReference>
<comment type="similarity">
    <text evidence="1">Belongs to the class-II aminoacyl-tRNA synthetase family.</text>
</comment>
<dbReference type="SMART" id="SM00863">
    <property type="entry name" value="tRNA_SAD"/>
    <property type="match status" value="1"/>
</dbReference>
<organism evidence="11 12">
    <name type="scientific">Candidatus Berkelbacteria bacterium CG03_land_8_20_14_0_80_40_36</name>
    <dbReference type="NCBI Taxonomy" id="1974509"/>
    <lineage>
        <taxon>Bacteria</taxon>
        <taxon>Candidatus Berkelbacteria</taxon>
    </lineage>
</organism>
<evidence type="ECO:0000256" key="1">
    <source>
        <dbReference type="ARBA" id="ARBA00008226"/>
    </source>
</evidence>
<dbReference type="Pfam" id="PF01411">
    <property type="entry name" value="tRNA-synt_2c"/>
    <property type="match status" value="2"/>
</dbReference>
<dbReference type="AlphaFoldDB" id="A0A2M7CHP4"/>
<evidence type="ECO:0000256" key="5">
    <source>
        <dbReference type="ARBA" id="ARBA00022741"/>
    </source>
</evidence>
<dbReference type="SUPFAM" id="SSF101353">
    <property type="entry name" value="Putative anticodon-binding domain of alanyl-tRNA synthetase (AlaRS)"/>
    <property type="match status" value="1"/>
</dbReference>
<dbReference type="Gene3D" id="3.30.980.10">
    <property type="entry name" value="Threonyl-trna Synthetase, Chain A, domain 2"/>
    <property type="match status" value="1"/>
</dbReference>
<evidence type="ECO:0000256" key="3">
    <source>
        <dbReference type="ARBA" id="ARBA00022555"/>
    </source>
</evidence>
<dbReference type="GO" id="GO:0000049">
    <property type="term" value="F:tRNA binding"/>
    <property type="evidence" value="ECO:0007669"/>
    <property type="project" value="UniProtKB-KW"/>
</dbReference>
<dbReference type="InterPro" id="IPR018164">
    <property type="entry name" value="Ala-tRNA-synth_IIc_N"/>
</dbReference>
<gene>
    <name evidence="11" type="ORF">COS38_03040</name>
</gene>
<proteinExistence type="inferred from homology"/>
<sequence>MTSQEIKQQFIQFFELKGHKVLLPASLLPENDPSVLFTTAGMQQFKRFYVYPSEAPSTRVVTIQPCIRTSDIDEVGDATHLTFFEMMGNFSFGYPDKKDSYFKKEAICWAWEFLTEELKVEKDRLSATYFKGGKGIKKDIESLNILKTIPGLRKIKKQGWDDNFWSLGREGSPAGPTVEFYIDGVEIWNLVFNEYIFKNGRYQSSECKGVDTGMGLERLIMVLRERKDVFETEVYNNLKSQISNLKITSQNLKLVNGTKNQRIILDHKRAAEALAGEGLMPSNKEQGFILRRLIRRLIIILKKYGLQIDSITQNQTILAEAKKFSLTLERGLRQLELLIKNKKISGGQAFDLFQSYGFPFELTRELASEKGILIDEAKFQKEFTRHQKISRASQAKFKGGLATGGEIETRYHTANHLLLAVLRQVLGGHIQQKGSNITSERLRFDFSHPQKMTADEIKKTEELVNEKIQDGLEVNMKEMALVDARASGATGVFDDRYGDKVKVYTICDKNGTPFSAEICGGPHIKNTKEIGEFKIIKEESSSAGIRRIRAKIS</sequence>
<dbReference type="PANTHER" id="PTHR11777:SF9">
    <property type="entry name" value="ALANINE--TRNA LIGASE, CYTOPLASMIC"/>
    <property type="match status" value="1"/>
</dbReference>
<keyword evidence="6" id="KW-0067">ATP-binding</keyword>
<accession>A0A2M7CHP4</accession>
<dbReference type="CDD" id="cd00673">
    <property type="entry name" value="AlaRS_core"/>
    <property type="match status" value="1"/>
</dbReference>
<keyword evidence="8" id="KW-0648">Protein biosynthesis</keyword>
<keyword evidence="7" id="KW-0694">RNA-binding</keyword>
<dbReference type="InterPro" id="IPR045864">
    <property type="entry name" value="aa-tRNA-synth_II/BPL/LPL"/>
</dbReference>
<dbReference type="InterPro" id="IPR012947">
    <property type="entry name" value="tRNA_SAD"/>
</dbReference>
<dbReference type="EMBL" id="PEUM01000088">
    <property type="protein sequence ID" value="PIV25160.1"/>
    <property type="molecule type" value="Genomic_DNA"/>
</dbReference>
<dbReference type="Gene3D" id="3.30.930.10">
    <property type="entry name" value="Bira Bifunctional Protein, Domain 2"/>
    <property type="match status" value="1"/>
</dbReference>
<dbReference type="FunFam" id="3.30.980.10:FF:000004">
    <property type="entry name" value="Alanine--tRNA ligase, cytoplasmic"/>
    <property type="match status" value="1"/>
</dbReference>
<dbReference type="Proteomes" id="UP000229966">
    <property type="component" value="Unassembled WGS sequence"/>
</dbReference>
<dbReference type="GO" id="GO:0004813">
    <property type="term" value="F:alanine-tRNA ligase activity"/>
    <property type="evidence" value="ECO:0007669"/>
    <property type="project" value="UniProtKB-EC"/>
</dbReference>
<feature type="domain" description="Alanyl-transfer RNA synthetases family profile" evidence="10">
    <location>
        <begin position="1"/>
        <end position="553"/>
    </location>
</feature>
<evidence type="ECO:0000256" key="7">
    <source>
        <dbReference type="ARBA" id="ARBA00022884"/>
    </source>
</evidence>
<dbReference type="PRINTS" id="PR00980">
    <property type="entry name" value="TRNASYNTHALA"/>
</dbReference>
<evidence type="ECO:0000313" key="11">
    <source>
        <dbReference type="EMBL" id="PIV25160.1"/>
    </source>
</evidence>
<dbReference type="Gene3D" id="3.30.54.20">
    <property type="match status" value="1"/>
</dbReference>
<dbReference type="EC" id="6.1.1.7" evidence="2"/>
<dbReference type="PROSITE" id="PS50860">
    <property type="entry name" value="AA_TRNA_LIGASE_II_ALA"/>
    <property type="match status" value="1"/>
</dbReference>
<dbReference type="Pfam" id="PF07973">
    <property type="entry name" value="tRNA_SAD"/>
    <property type="match status" value="1"/>
</dbReference>
<protein>
    <recommendedName>
        <fullName evidence="2">alanine--tRNA ligase</fullName>
        <ecNumber evidence="2">6.1.1.7</ecNumber>
    </recommendedName>
</protein>
<dbReference type="GO" id="GO:0006419">
    <property type="term" value="P:alanyl-tRNA aminoacylation"/>
    <property type="evidence" value="ECO:0007669"/>
    <property type="project" value="InterPro"/>
</dbReference>
<keyword evidence="9" id="KW-0030">Aminoacyl-tRNA synthetase</keyword>
<dbReference type="InterPro" id="IPR018163">
    <property type="entry name" value="Thr/Ala-tRNA-synth_IIc_edit"/>
</dbReference>
<reference evidence="12" key="1">
    <citation type="submission" date="2017-09" db="EMBL/GenBank/DDBJ databases">
        <title>Depth-based differentiation of microbial function through sediment-hosted aquifers and enrichment of novel symbionts in the deep terrestrial subsurface.</title>
        <authorList>
            <person name="Probst A.J."/>
            <person name="Ladd B."/>
            <person name="Jarett J.K."/>
            <person name="Geller-Mcgrath D.E."/>
            <person name="Sieber C.M.K."/>
            <person name="Emerson J.B."/>
            <person name="Anantharaman K."/>
            <person name="Thomas B.C."/>
            <person name="Malmstrom R."/>
            <person name="Stieglmeier M."/>
            <person name="Klingl A."/>
            <person name="Woyke T."/>
            <person name="Ryan C.M."/>
            <person name="Banfield J.F."/>
        </authorList>
    </citation>
    <scope>NUCLEOTIDE SEQUENCE [LARGE SCALE GENOMIC DNA]</scope>
</reference>
<evidence type="ECO:0000256" key="8">
    <source>
        <dbReference type="ARBA" id="ARBA00022917"/>
    </source>
</evidence>
<evidence type="ECO:0000256" key="4">
    <source>
        <dbReference type="ARBA" id="ARBA00022598"/>
    </source>
</evidence>
<comment type="caution">
    <text evidence="11">The sequence shown here is derived from an EMBL/GenBank/DDBJ whole genome shotgun (WGS) entry which is preliminary data.</text>
</comment>
<dbReference type="GO" id="GO:0005737">
    <property type="term" value="C:cytoplasm"/>
    <property type="evidence" value="ECO:0007669"/>
    <property type="project" value="InterPro"/>
</dbReference>
<keyword evidence="4 11" id="KW-0436">Ligase</keyword>
<evidence type="ECO:0000259" key="10">
    <source>
        <dbReference type="PROSITE" id="PS50860"/>
    </source>
</evidence>
<name>A0A2M7CHP4_9BACT</name>